<dbReference type="Pfam" id="PF17212">
    <property type="entry name" value="Tube"/>
    <property type="match status" value="1"/>
</dbReference>
<sequence>MPRAAGAFLHLQDTTMFLTKLDVVNECLASMGESAANSLNESNSFITSALRSLEQATISEQSPGWYFNIDRLRLEPTVDGEFYVPHDVLSVDIDRSPNWLVIRGRRLYNRDKSVYLTDTRPVELFVVRAIPFEDLPYHAQRMVQAATVVAFQKSYDGDELKLRDAQEEYAKARTFLMSDHIRSVRANMLYHGDVAVRQSLNRFHTGQLPYRG</sequence>
<evidence type="ECO:0000313" key="2">
    <source>
        <dbReference type="Proteomes" id="UP000663393"/>
    </source>
</evidence>
<protein>
    <recommendedName>
        <fullName evidence="3">Tail tubular protein A</fullName>
    </recommendedName>
</protein>
<dbReference type="InterPro" id="IPR033767">
    <property type="entry name" value="Tail_Gp11"/>
</dbReference>
<dbReference type="EMBL" id="MW145136">
    <property type="protein sequence ID" value="QPB11240.1"/>
    <property type="molecule type" value="Genomic_DNA"/>
</dbReference>
<name>A0A873WFH9_9CAUD</name>
<reference evidence="1" key="1">
    <citation type="submission" date="2020-10" db="EMBL/GenBank/DDBJ databases">
        <authorList>
            <person name="Yerushalmy O."/>
            <person name="Gronovich N."/>
            <person name="Alkalay-Oren S."/>
            <person name="Coppenhagen-Glazer S."/>
            <person name="Hazan R."/>
        </authorList>
    </citation>
    <scope>NUCLEOTIDE SEQUENCE</scope>
</reference>
<accession>A0A873WFH9</accession>
<evidence type="ECO:0008006" key="3">
    <source>
        <dbReference type="Google" id="ProtNLM"/>
    </source>
</evidence>
<keyword evidence="2" id="KW-1185">Reference proteome</keyword>
<evidence type="ECO:0000313" key="1">
    <source>
        <dbReference type="EMBL" id="QPB11240.1"/>
    </source>
</evidence>
<proteinExistence type="predicted"/>
<organism evidence="1 2">
    <name type="scientific">Providencia phage PSTNGR1</name>
    <dbReference type="NCBI Taxonomy" id="2783542"/>
    <lineage>
        <taxon>Viruses</taxon>
        <taxon>Duplodnaviria</taxon>
        <taxon>Heunggongvirae</taxon>
        <taxon>Uroviricota</taxon>
        <taxon>Caudoviricetes</taxon>
        <taxon>Autographivirales</taxon>
        <taxon>Autonotataviridae</taxon>
        <taxon>Jeruvirus</taxon>
        <taxon>Jeruvirus PSTNGR1</taxon>
    </lineage>
</organism>
<dbReference type="Proteomes" id="UP000663393">
    <property type="component" value="Segment"/>
</dbReference>